<reference evidence="2" key="2">
    <citation type="journal article" date="2017" name="Nat. Plants">
        <title>The Aegilops tauschii genome reveals multiple impacts of transposons.</title>
        <authorList>
            <person name="Zhao G."/>
            <person name="Zou C."/>
            <person name="Li K."/>
            <person name="Wang K."/>
            <person name="Li T."/>
            <person name="Gao L."/>
            <person name="Zhang X."/>
            <person name="Wang H."/>
            <person name="Yang Z."/>
            <person name="Liu X."/>
            <person name="Jiang W."/>
            <person name="Mao L."/>
            <person name="Kong X."/>
            <person name="Jiao Y."/>
            <person name="Jia J."/>
        </authorList>
    </citation>
    <scope>NUCLEOTIDE SEQUENCE [LARGE SCALE GENOMIC DNA]</scope>
    <source>
        <strain evidence="2">cv. AL8/78</strain>
    </source>
</reference>
<reference evidence="1" key="5">
    <citation type="journal article" date="2021" name="G3 (Bethesda)">
        <title>Aegilops tauschii genome assembly Aet v5.0 features greater sequence contiguity and improved annotation.</title>
        <authorList>
            <person name="Wang L."/>
            <person name="Zhu T."/>
            <person name="Rodriguez J.C."/>
            <person name="Deal K.R."/>
            <person name="Dubcovsky J."/>
            <person name="McGuire P.E."/>
            <person name="Lux T."/>
            <person name="Spannagl M."/>
            <person name="Mayer K.F.X."/>
            <person name="Baldrich P."/>
            <person name="Meyers B.C."/>
            <person name="Huo N."/>
            <person name="Gu Y.Q."/>
            <person name="Zhou H."/>
            <person name="Devos K.M."/>
            <person name="Bennetzen J.L."/>
            <person name="Unver T."/>
            <person name="Budak H."/>
            <person name="Gulick P.J."/>
            <person name="Galiba G."/>
            <person name="Kalapos B."/>
            <person name="Nelson D.R."/>
            <person name="Li P."/>
            <person name="You F.M."/>
            <person name="Luo M.C."/>
            <person name="Dvorak J."/>
        </authorList>
    </citation>
    <scope>NUCLEOTIDE SEQUENCE [LARGE SCALE GENOMIC DNA]</scope>
    <source>
        <strain evidence="1">cv. AL8/78</strain>
    </source>
</reference>
<accession>A0A453J512</accession>
<sequence length="89" mass="10198">MTVGLNQEIVIIYQLSTLYRMVCSEMSTLITKRMHILRLRFCVETICWLLSLHSMKYGPACFFFLLVSPCEVETATYSEAFALNCSLCA</sequence>
<name>A0A453J512_AEGTS</name>
<protein>
    <submittedName>
        <fullName evidence="1">Uncharacterized protein</fullName>
    </submittedName>
</protein>
<evidence type="ECO:0000313" key="1">
    <source>
        <dbReference type="EnsemblPlants" id="AET4Gv20793800.5"/>
    </source>
</evidence>
<proteinExistence type="predicted"/>
<dbReference type="EnsemblPlants" id="AET4Gv20793800.5">
    <property type="protein sequence ID" value="AET4Gv20793800.5"/>
    <property type="gene ID" value="AET4Gv20793800"/>
</dbReference>
<reference evidence="1" key="4">
    <citation type="submission" date="2019-03" db="UniProtKB">
        <authorList>
            <consortium name="EnsemblPlants"/>
        </authorList>
    </citation>
    <scope>IDENTIFICATION</scope>
</reference>
<keyword evidence="2" id="KW-1185">Reference proteome</keyword>
<reference evidence="1" key="3">
    <citation type="journal article" date="2017" name="Nature">
        <title>Genome sequence of the progenitor of the wheat D genome Aegilops tauschii.</title>
        <authorList>
            <person name="Luo M.C."/>
            <person name="Gu Y.Q."/>
            <person name="Puiu D."/>
            <person name="Wang H."/>
            <person name="Twardziok S.O."/>
            <person name="Deal K.R."/>
            <person name="Huo N."/>
            <person name="Zhu T."/>
            <person name="Wang L."/>
            <person name="Wang Y."/>
            <person name="McGuire P.E."/>
            <person name="Liu S."/>
            <person name="Long H."/>
            <person name="Ramasamy R.K."/>
            <person name="Rodriguez J.C."/>
            <person name="Van S.L."/>
            <person name="Yuan L."/>
            <person name="Wang Z."/>
            <person name="Xia Z."/>
            <person name="Xiao L."/>
            <person name="Anderson O.D."/>
            <person name="Ouyang S."/>
            <person name="Liang Y."/>
            <person name="Zimin A.V."/>
            <person name="Pertea G."/>
            <person name="Qi P."/>
            <person name="Bennetzen J.L."/>
            <person name="Dai X."/>
            <person name="Dawson M.W."/>
            <person name="Muller H.G."/>
            <person name="Kugler K."/>
            <person name="Rivarola-Duarte L."/>
            <person name="Spannagl M."/>
            <person name="Mayer K.F.X."/>
            <person name="Lu F.H."/>
            <person name="Bevan M.W."/>
            <person name="Leroy P."/>
            <person name="Li P."/>
            <person name="You F.M."/>
            <person name="Sun Q."/>
            <person name="Liu Z."/>
            <person name="Lyons E."/>
            <person name="Wicker T."/>
            <person name="Salzberg S.L."/>
            <person name="Devos K.M."/>
            <person name="Dvorak J."/>
        </authorList>
    </citation>
    <scope>NUCLEOTIDE SEQUENCE [LARGE SCALE GENOMIC DNA]</scope>
    <source>
        <strain evidence="1">cv. AL8/78</strain>
    </source>
</reference>
<dbReference type="Gramene" id="AET4Gv20793800.5">
    <property type="protein sequence ID" value="AET4Gv20793800.5"/>
    <property type="gene ID" value="AET4Gv20793800"/>
</dbReference>
<organism evidence="1 2">
    <name type="scientific">Aegilops tauschii subsp. strangulata</name>
    <name type="common">Goatgrass</name>
    <dbReference type="NCBI Taxonomy" id="200361"/>
    <lineage>
        <taxon>Eukaryota</taxon>
        <taxon>Viridiplantae</taxon>
        <taxon>Streptophyta</taxon>
        <taxon>Embryophyta</taxon>
        <taxon>Tracheophyta</taxon>
        <taxon>Spermatophyta</taxon>
        <taxon>Magnoliopsida</taxon>
        <taxon>Liliopsida</taxon>
        <taxon>Poales</taxon>
        <taxon>Poaceae</taxon>
        <taxon>BOP clade</taxon>
        <taxon>Pooideae</taxon>
        <taxon>Triticodae</taxon>
        <taxon>Triticeae</taxon>
        <taxon>Triticinae</taxon>
        <taxon>Aegilops</taxon>
    </lineage>
</organism>
<reference evidence="2" key="1">
    <citation type="journal article" date="2014" name="Science">
        <title>Ancient hybridizations among the ancestral genomes of bread wheat.</title>
        <authorList>
            <consortium name="International Wheat Genome Sequencing Consortium,"/>
            <person name="Marcussen T."/>
            <person name="Sandve S.R."/>
            <person name="Heier L."/>
            <person name="Spannagl M."/>
            <person name="Pfeifer M."/>
            <person name="Jakobsen K.S."/>
            <person name="Wulff B.B."/>
            <person name="Steuernagel B."/>
            <person name="Mayer K.F."/>
            <person name="Olsen O.A."/>
        </authorList>
    </citation>
    <scope>NUCLEOTIDE SEQUENCE [LARGE SCALE GENOMIC DNA]</scope>
    <source>
        <strain evidence="2">cv. AL8/78</strain>
    </source>
</reference>
<dbReference type="AlphaFoldDB" id="A0A453J512"/>
<evidence type="ECO:0000313" key="2">
    <source>
        <dbReference type="Proteomes" id="UP000015105"/>
    </source>
</evidence>
<dbReference type="Proteomes" id="UP000015105">
    <property type="component" value="Chromosome 4D"/>
</dbReference>